<dbReference type="GO" id="GO:0006269">
    <property type="term" value="P:DNA replication, synthesis of primer"/>
    <property type="evidence" value="ECO:0007669"/>
    <property type="project" value="TreeGrafter"/>
</dbReference>
<dbReference type="EMBL" id="AP021879">
    <property type="protein sequence ID" value="BBO93093.1"/>
    <property type="molecule type" value="Genomic_DNA"/>
</dbReference>
<keyword evidence="6" id="KW-1185">Reference proteome</keyword>
<keyword evidence="1" id="KW-0479">Metal-binding</keyword>
<evidence type="ECO:0000256" key="2">
    <source>
        <dbReference type="ARBA" id="ARBA00022771"/>
    </source>
</evidence>
<keyword evidence="2" id="KW-0863">Zinc-finger</keyword>
<dbReference type="InterPro" id="IPR036977">
    <property type="entry name" value="DNA_primase_Znf_CHC2"/>
</dbReference>
<dbReference type="InterPro" id="IPR002694">
    <property type="entry name" value="Znf_CHC2"/>
</dbReference>
<dbReference type="Gene3D" id="3.90.580.10">
    <property type="entry name" value="Zinc finger, CHC2-type domain"/>
    <property type="match status" value="1"/>
</dbReference>
<proteinExistence type="predicted"/>
<dbReference type="Proteomes" id="UP000422108">
    <property type="component" value="Chromosome"/>
</dbReference>
<evidence type="ECO:0000259" key="4">
    <source>
        <dbReference type="SMART" id="SM00400"/>
    </source>
</evidence>
<dbReference type="PANTHER" id="PTHR30313">
    <property type="entry name" value="DNA PRIMASE"/>
    <property type="match status" value="1"/>
</dbReference>
<accession>A0A5K8AK45</accession>
<dbReference type="RefSeq" id="WP_155313747.1">
    <property type="nucleotide sequence ID" value="NZ_AP021879.1"/>
</dbReference>
<dbReference type="PANTHER" id="PTHR30313:SF2">
    <property type="entry name" value="DNA PRIMASE"/>
    <property type="match status" value="1"/>
</dbReference>
<dbReference type="GO" id="GO:0003677">
    <property type="term" value="F:DNA binding"/>
    <property type="evidence" value="ECO:0007669"/>
    <property type="project" value="InterPro"/>
</dbReference>
<dbReference type="AlphaFoldDB" id="A0A5K8AK45"/>
<evidence type="ECO:0000313" key="5">
    <source>
        <dbReference type="EMBL" id="BBO93093.1"/>
    </source>
</evidence>
<feature type="domain" description="Zinc finger CHC2-type" evidence="4">
    <location>
        <begin position="121"/>
        <end position="175"/>
    </location>
</feature>
<dbReference type="Pfam" id="PF01807">
    <property type="entry name" value="Zn_ribbon_DnaG"/>
    <property type="match status" value="1"/>
</dbReference>
<protein>
    <recommendedName>
        <fullName evidence="4">Zinc finger CHC2-type domain-containing protein</fullName>
    </recommendedName>
</protein>
<evidence type="ECO:0000313" key="6">
    <source>
        <dbReference type="Proteomes" id="UP000422108"/>
    </source>
</evidence>
<dbReference type="InterPro" id="IPR050219">
    <property type="entry name" value="DnaG_primase"/>
</dbReference>
<dbReference type="GO" id="GO:0008270">
    <property type="term" value="F:zinc ion binding"/>
    <property type="evidence" value="ECO:0007669"/>
    <property type="project" value="UniProtKB-KW"/>
</dbReference>
<dbReference type="GO" id="GO:0005737">
    <property type="term" value="C:cytoplasm"/>
    <property type="evidence" value="ECO:0007669"/>
    <property type="project" value="TreeGrafter"/>
</dbReference>
<evidence type="ECO:0000256" key="1">
    <source>
        <dbReference type="ARBA" id="ARBA00022723"/>
    </source>
</evidence>
<keyword evidence="3" id="KW-0862">Zinc</keyword>
<gene>
    <name evidence="5" type="ORF">DSCOOX_62730</name>
</gene>
<dbReference type="SMART" id="SM00400">
    <property type="entry name" value="ZnF_CHCC"/>
    <property type="match status" value="1"/>
</dbReference>
<dbReference type="GO" id="GO:0003899">
    <property type="term" value="F:DNA-directed RNA polymerase activity"/>
    <property type="evidence" value="ECO:0007669"/>
    <property type="project" value="InterPro"/>
</dbReference>
<organism evidence="5 6">
    <name type="scientific">Desulfosarcina ovata subsp. ovata</name>
    <dbReference type="NCBI Taxonomy" id="2752305"/>
    <lineage>
        <taxon>Bacteria</taxon>
        <taxon>Pseudomonadati</taxon>
        <taxon>Thermodesulfobacteriota</taxon>
        <taxon>Desulfobacteria</taxon>
        <taxon>Desulfobacterales</taxon>
        <taxon>Desulfosarcinaceae</taxon>
        <taxon>Desulfosarcina</taxon>
    </lineage>
</organism>
<evidence type="ECO:0000256" key="3">
    <source>
        <dbReference type="ARBA" id="ARBA00022833"/>
    </source>
</evidence>
<sequence>MISLETTDIFRGAFFLASGGDLAGIRVGRHGKRIATFLITGHGLDRLDRDYRSGRARVNPIQLRESLNHLRDAMFEKCARARGERDMAIAKEKIEAIKHGVDLMALARSRGIELKKNGKSFLGLCPFHDDTNPSLSINPDENLFQCFGCGAAGDVIRFVELFDKVVFPEAVNRLSDSDVKSSKARKAASGKKALSVKDRKLLSRVVGYYQHKKTGVGPSWIPNWRGSRSKTGSFYGLKSMFLGPERAFCWFGDAQANQLK</sequence>
<name>A0A5K8AK45_9BACT</name>
<dbReference type="SUPFAM" id="SSF57783">
    <property type="entry name" value="Zinc beta-ribbon"/>
    <property type="match status" value="1"/>
</dbReference>
<reference evidence="5 6" key="1">
    <citation type="submission" date="2019-11" db="EMBL/GenBank/DDBJ databases">
        <title>Comparative genomics of hydrocarbon-degrading Desulfosarcina strains.</title>
        <authorList>
            <person name="Watanabe M."/>
            <person name="Kojima H."/>
            <person name="Fukui M."/>
        </authorList>
    </citation>
    <scope>NUCLEOTIDE SEQUENCE [LARGE SCALE GENOMIC DNA]</scope>
    <source>
        <strain evidence="6">oXyS1</strain>
    </source>
</reference>